<evidence type="ECO:0000313" key="2">
    <source>
        <dbReference type="Proteomes" id="UP000553632"/>
    </source>
</evidence>
<sequence length="114" mass="12487">MSISEEAWLCKFVPSNDELVCVAGRADSSTFLWISLVDIWSMSMLQVCRLEISGLGLQNDVEEDPFFGVMVSRLQDGVAFPGSAPALPDITPTGYRAWVTQARCNSLPTTEKAN</sequence>
<dbReference type="AlphaFoldDB" id="A0A7J6RC28"/>
<organism evidence="1 2">
    <name type="scientific">Perkinsus olseni</name>
    <name type="common">Perkinsus atlanticus</name>
    <dbReference type="NCBI Taxonomy" id="32597"/>
    <lineage>
        <taxon>Eukaryota</taxon>
        <taxon>Sar</taxon>
        <taxon>Alveolata</taxon>
        <taxon>Perkinsozoa</taxon>
        <taxon>Perkinsea</taxon>
        <taxon>Perkinsida</taxon>
        <taxon>Perkinsidae</taxon>
        <taxon>Perkinsus</taxon>
    </lineage>
</organism>
<keyword evidence="2" id="KW-1185">Reference proteome</keyword>
<accession>A0A7J6RC28</accession>
<name>A0A7J6RC28_PEROL</name>
<reference evidence="1 2" key="1">
    <citation type="submission" date="2020-04" db="EMBL/GenBank/DDBJ databases">
        <title>Perkinsus olseni comparative genomics.</title>
        <authorList>
            <person name="Bogema D.R."/>
        </authorList>
    </citation>
    <scope>NUCLEOTIDE SEQUENCE [LARGE SCALE GENOMIC DNA]</scope>
    <source>
        <strain evidence="1 2">ATCC PRA-207</strain>
    </source>
</reference>
<protein>
    <submittedName>
        <fullName evidence="1">Uncharacterized protein</fullName>
    </submittedName>
</protein>
<gene>
    <name evidence="1" type="ORF">FOZ63_029801</name>
</gene>
<proteinExistence type="predicted"/>
<dbReference type="Proteomes" id="UP000553632">
    <property type="component" value="Unassembled WGS sequence"/>
</dbReference>
<evidence type="ECO:0000313" key="1">
    <source>
        <dbReference type="EMBL" id="KAF4718173.1"/>
    </source>
</evidence>
<comment type="caution">
    <text evidence="1">The sequence shown here is derived from an EMBL/GenBank/DDBJ whole genome shotgun (WGS) entry which is preliminary data.</text>
</comment>
<dbReference type="EMBL" id="JABANO010026642">
    <property type="protein sequence ID" value="KAF4718173.1"/>
    <property type="molecule type" value="Genomic_DNA"/>
</dbReference>